<reference evidence="1 2" key="1">
    <citation type="submission" date="2015-06" db="EMBL/GenBank/DDBJ databases">
        <title>Draft genome of the moderately acidophilic sulfate reducer Candidatus Desulfosporosinus acididurans strain M1.</title>
        <authorList>
            <person name="Poehlein A."/>
            <person name="Petzsch P."/>
            <person name="Johnson B.D."/>
            <person name="Schloemann M."/>
            <person name="Daniel R."/>
            <person name="Muehling M."/>
        </authorList>
    </citation>
    <scope>NUCLEOTIDE SEQUENCE [LARGE SCALE GENOMIC DNA]</scope>
    <source>
        <strain evidence="1 2">M1</strain>
    </source>
</reference>
<organism evidence="1 2">
    <name type="scientific">Desulfosporosinus acididurans</name>
    <dbReference type="NCBI Taxonomy" id="476652"/>
    <lineage>
        <taxon>Bacteria</taxon>
        <taxon>Bacillati</taxon>
        <taxon>Bacillota</taxon>
        <taxon>Clostridia</taxon>
        <taxon>Eubacteriales</taxon>
        <taxon>Desulfitobacteriaceae</taxon>
        <taxon>Desulfosporosinus</taxon>
    </lineage>
</organism>
<dbReference type="STRING" id="476652.DEAC_c40000"/>
<proteinExistence type="predicted"/>
<dbReference type="AlphaFoldDB" id="A0A0J1IH76"/>
<keyword evidence="2" id="KW-1185">Reference proteome</keyword>
<comment type="caution">
    <text evidence="1">The sequence shown here is derived from an EMBL/GenBank/DDBJ whole genome shotgun (WGS) entry which is preliminary data.</text>
</comment>
<sequence length="288" mass="31144">MNYWLLYTLADGKIYNQPYLGSAEEWTNIPEGCGVLGPFPQDTASPEVLDAYANPYKYIVKDGVLVLQPYFTLTFTGGTITATLNSPPTTPPTSCDFTILGKTFTEVLTNNQATLSVQIHPSIASQQIQITASSDGCVNESLNIGGQGTTSLQIYTDSQRVNHIAPVSKSVLQSFYTSVISPAYALADLTTGAGLMFHVLFSKVLPALTGGTNPLITLSDNEKNTLSDISSAILGKIPVTMEISAPLPASGQTQTYDRHYESFRDHWAEVESAFQNYATDLENIPNLV</sequence>
<protein>
    <submittedName>
        <fullName evidence="1">Uncharacterized protein</fullName>
    </submittedName>
</protein>
<dbReference type="RefSeq" id="WP_047811778.1">
    <property type="nucleotide sequence ID" value="NZ_LDZY01000018.1"/>
</dbReference>
<dbReference type="PATRIC" id="fig|476652.3.peg.4239"/>
<dbReference type="EMBL" id="LDZY01000018">
    <property type="protein sequence ID" value="KLU64006.1"/>
    <property type="molecule type" value="Genomic_DNA"/>
</dbReference>
<gene>
    <name evidence="1" type="ORF">DEAC_c40000</name>
</gene>
<accession>A0A0J1IH76</accession>
<name>A0A0J1IH76_9FIRM</name>
<dbReference type="Proteomes" id="UP000036356">
    <property type="component" value="Unassembled WGS sequence"/>
</dbReference>
<evidence type="ECO:0000313" key="2">
    <source>
        <dbReference type="Proteomes" id="UP000036356"/>
    </source>
</evidence>
<evidence type="ECO:0000313" key="1">
    <source>
        <dbReference type="EMBL" id="KLU64006.1"/>
    </source>
</evidence>